<keyword evidence="2" id="KW-1185">Reference proteome</keyword>
<dbReference type="RefSeq" id="WP_097046339.1">
    <property type="nucleotide sequence ID" value="NZ_OBEH01000004.1"/>
</dbReference>
<dbReference type="InterPro" id="IPR023122">
    <property type="entry name" value="NE1680-like_sf"/>
</dbReference>
<protein>
    <recommendedName>
        <fullName evidence="3">DUF2024 family protein</fullName>
    </recommendedName>
</protein>
<evidence type="ECO:0000313" key="2">
    <source>
        <dbReference type="Proteomes" id="UP000219048"/>
    </source>
</evidence>
<dbReference type="Gene3D" id="3.10.510.10">
    <property type="entry name" value="NE1680-like"/>
    <property type="match status" value="1"/>
</dbReference>
<evidence type="ECO:0008006" key="3">
    <source>
        <dbReference type="Google" id="ProtNLM"/>
    </source>
</evidence>
<sequence>MKVSVWDTHVPRKDGKVMHFDILVPSSLTDTDVIFGYGREYLESKPFQSGKLSSNECRFCHMESAPPDIVNNIETEGYHIIEMENCS</sequence>
<gene>
    <name evidence="1" type="ORF">SAMN06265377_2702</name>
</gene>
<dbReference type="EMBL" id="OBEH01000004">
    <property type="protein sequence ID" value="SNZ00875.1"/>
    <property type="molecule type" value="Genomic_DNA"/>
</dbReference>
<evidence type="ECO:0000313" key="1">
    <source>
        <dbReference type="EMBL" id="SNZ00875.1"/>
    </source>
</evidence>
<accession>A0A285MUM7</accession>
<organism evidence="1 2">
    <name type="scientific">Flagellimonas pacifica</name>
    <dbReference type="NCBI Taxonomy" id="1247520"/>
    <lineage>
        <taxon>Bacteria</taxon>
        <taxon>Pseudomonadati</taxon>
        <taxon>Bacteroidota</taxon>
        <taxon>Flavobacteriia</taxon>
        <taxon>Flavobacteriales</taxon>
        <taxon>Flavobacteriaceae</taxon>
        <taxon>Flagellimonas</taxon>
    </lineage>
</organism>
<dbReference type="AlphaFoldDB" id="A0A285MUM7"/>
<proteinExistence type="predicted"/>
<dbReference type="SUPFAM" id="SSF160766">
    <property type="entry name" value="NE1680-like"/>
    <property type="match status" value="1"/>
</dbReference>
<dbReference type="Pfam" id="PF09630">
    <property type="entry name" value="DUF2024"/>
    <property type="match status" value="1"/>
</dbReference>
<dbReference type="Proteomes" id="UP000219048">
    <property type="component" value="Unassembled WGS sequence"/>
</dbReference>
<dbReference type="OrthoDB" id="9795699at2"/>
<reference evidence="2" key="1">
    <citation type="submission" date="2017-09" db="EMBL/GenBank/DDBJ databases">
        <authorList>
            <person name="Varghese N."/>
            <person name="Submissions S."/>
        </authorList>
    </citation>
    <scope>NUCLEOTIDE SEQUENCE [LARGE SCALE GENOMIC DNA]</scope>
    <source>
        <strain evidence="2">DSM 25885</strain>
    </source>
</reference>
<dbReference type="InterPro" id="IPR018592">
    <property type="entry name" value="DUF2024"/>
</dbReference>
<name>A0A285MUM7_9FLAO</name>